<comment type="similarity">
    <text evidence="1">Belongs to the eukaryotic ribosomal protein eL32 family.</text>
</comment>
<dbReference type="SMART" id="SM01393">
    <property type="entry name" value="Ribosomal_L32e"/>
    <property type="match status" value="1"/>
</dbReference>
<evidence type="ECO:0000313" key="5">
    <source>
        <dbReference type="Proteomes" id="UP001266305"/>
    </source>
</evidence>
<dbReference type="InterPro" id="IPR001515">
    <property type="entry name" value="Ribosomal_eL32"/>
</dbReference>
<accession>A0ABQ9W563</accession>
<reference evidence="4 5" key="1">
    <citation type="submission" date="2023-05" db="EMBL/GenBank/DDBJ databases">
        <title>B98-5 Cell Line De Novo Hybrid Assembly: An Optical Mapping Approach.</title>
        <authorList>
            <person name="Kananen K."/>
            <person name="Auerbach J.A."/>
            <person name="Kautto E."/>
            <person name="Blachly J.S."/>
        </authorList>
    </citation>
    <scope>NUCLEOTIDE SEQUENCE [LARGE SCALE GENOMIC DNA]</scope>
    <source>
        <strain evidence="4">B95-8</strain>
        <tissue evidence="4">Cell line</tissue>
    </source>
</reference>
<dbReference type="GO" id="GO:0005840">
    <property type="term" value="C:ribosome"/>
    <property type="evidence" value="ECO:0007669"/>
    <property type="project" value="UniProtKB-KW"/>
</dbReference>
<organism evidence="4 5">
    <name type="scientific">Saguinus oedipus</name>
    <name type="common">Cotton-top tamarin</name>
    <name type="synonym">Oedipomidas oedipus</name>
    <dbReference type="NCBI Taxonomy" id="9490"/>
    <lineage>
        <taxon>Eukaryota</taxon>
        <taxon>Metazoa</taxon>
        <taxon>Chordata</taxon>
        <taxon>Craniata</taxon>
        <taxon>Vertebrata</taxon>
        <taxon>Euteleostomi</taxon>
        <taxon>Mammalia</taxon>
        <taxon>Eutheria</taxon>
        <taxon>Euarchontoglires</taxon>
        <taxon>Primates</taxon>
        <taxon>Haplorrhini</taxon>
        <taxon>Platyrrhini</taxon>
        <taxon>Cebidae</taxon>
        <taxon>Callitrichinae</taxon>
        <taxon>Saguinus</taxon>
    </lineage>
</organism>
<keyword evidence="5" id="KW-1185">Reference proteome</keyword>
<keyword evidence="2 4" id="KW-0689">Ribosomal protein</keyword>
<dbReference type="EMBL" id="JASSZA010000003">
    <property type="protein sequence ID" value="KAK2115522.1"/>
    <property type="molecule type" value="Genomic_DNA"/>
</dbReference>
<feature type="non-terminal residue" evidence="4">
    <location>
        <position position="80"/>
    </location>
</feature>
<name>A0ABQ9W563_SAGOE</name>
<sequence>MPNIGYESNKKNKPHAAQWLPKFLVHDIKELEVLLICNKSYCGEIAPSVSSKNCKAIMERATQLAVRVTNPNARLCSEEN</sequence>
<evidence type="ECO:0000256" key="2">
    <source>
        <dbReference type="ARBA" id="ARBA00022980"/>
    </source>
</evidence>
<dbReference type="PANTHER" id="PTHR23413">
    <property type="entry name" value="60S RIBOSOMAL PROTEIN L32 AND DNA-DIRECTED RNA POLYMERASE II, SUBUNIT N"/>
    <property type="match status" value="1"/>
</dbReference>
<protein>
    <submittedName>
        <fullName evidence="4">60S ribosomal protein L32</fullName>
    </submittedName>
</protein>
<proteinExistence type="inferred from homology"/>
<comment type="caution">
    <text evidence="4">The sequence shown here is derived from an EMBL/GenBank/DDBJ whole genome shotgun (WGS) entry which is preliminary data.</text>
</comment>
<dbReference type="Pfam" id="PF01655">
    <property type="entry name" value="Ribosomal_L32e"/>
    <property type="match status" value="1"/>
</dbReference>
<dbReference type="SUPFAM" id="SSF52042">
    <property type="entry name" value="Ribosomal protein L32e"/>
    <property type="match status" value="1"/>
</dbReference>
<dbReference type="PANTHER" id="PTHR23413:SF19">
    <property type="entry name" value="RIBOSOMAL PROTEIN L32"/>
    <property type="match status" value="1"/>
</dbReference>
<dbReference type="InterPro" id="IPR036351">
    <property type="entry name" value="Ribosomal_eL32_sf"/>
</dbReference>
<evidence type="ECO:0000313" key="4">
    <source>
        <dbReference type="EMBL" id="KAK2115522.1"/>
    </source>
</evidence>
<evidence type="ECO:0000256" key="1">
    <source>
        <dbReference type="ARBA" id="ARBA00008431"/>
    </source>
</evidence>
<keyword evidence="3" id="KW-0687">Ribonucleoprotein</keyword>
<gene>
    <name evidence="4" type="primary">RPL32_4</name>
    <name evidence="4" type="ORF">P7K49_006148</name>
</gene>
<evidence type="ECO:0000256" key="3">
    <source>
        <dbReference type="ARBA" id="ARBA00023274"/>
    </source>
</evidence>
<dbReference type="Proteomes" id="UP001266305">
    <property type="component" value="Unassembled WGS sequence"/>
</dbReference>